<feature type="compositionally biased region" description="Polar residues" evidence="1">
    <location>
        <begin position="759"/>
        <end position="774"/>
    </location>
</feature>
<dbReference type="PANTHER" id="PTHR11200:SF275">
    <property type="entry name" value="LD06095P"/>
    <property type="match status" value="1"/>
</dbReference>
<evidence type="ECO:0000313" key="3">
    <source>
        <dbReference type="EMBL" id="KIM27535.1"/>
    </source>
</evidence>
<dbReference type="GO" id="GO:0004439">
    <property type="term" value="F:phosphatidylinositol-4,5-bisphosphate 5-phosphatase activity"/>
    <property type="evidence" value="ECO:0007669"/>
    <property type="project" value="TreeGrafter"/>
</dbReference>
<dbReference type="Gene3D" id="3.60.10.10">
    <property type="entry name" value="Endonuclease/exonuclease/phosphatase"/>
    <property type="match status" value="2"/>
</dbReference>
<dbReference type="Proteomes" id="UP000054097">
    <property type="component" value="Unassembled WGS sequence"/>
</dbReference>
<feature type="compositionally biased region" description="Polar residues" evidence="1">
    <location>
        <begin position="576"/>
        <end position="590"/>
    </location>
</feature>
<feature type="region of interest" description="Disordered" evidence="1">
    <location>
        <begin position="242"/>
        <end position="276"/>
    </location>
</feature>
<reference evidence="3 4" key="1">
    <citation type="submission" date="2014-04" db="EMBL/GenBank/DDBJ databases">
        <authorList>
            <consortium name="DOE Joint Genome Institute"/>
            <person name="Kuo A."/>
            <person name="Zuccaro A."/>
            <person name="Kohler A."/>
            <person name="Nagy L.G."/>
            <person name="Floudas D."/>
            <person name="Copeland A."/>
            <person name="Barry K.W."/>
            <person name="Cichocki N."/>
            <person name="Veneault-Fourrey C."/>
            <person name="LaButti K."/>
            <person name="Lindquist E.A."/>
            <person name="Lipzen A."/>
            <person name="Lundell T."/>
            <person name="Morin E."/>
            <person name="Murat C."/>
            <person name="Sun H."/>
            <person name="Tunlid A."/>
            <person name="Henrissat B."/>
            <person name="Grigoriev I.V."/>
            <person name="Hibbett D.S."/>
            <person name="Martin F."/>
            <person name="Nordberg H.P."/>
            <person name="Cantor M.N."/>
            <person name="Hua S.X."/>
        </authorList>
    </citation>
    <scope>NUCLEOTIDE SEQUENCE [LARGE SCALE GENOMIC DNA]</scope>
    <source>
        <strain evidence="3 4">MAFF 305830</strain>
    </source>
</reference>
<feature type="domain" description="Inositol polyphosphate-related phosphatase" evidence="2">
    <location>
        <begin position="235"/>
        <end position="502"/>
    </location>
</feature>
<feature type="region of interest" description="Disordered" evidence="1">
    <location>
        <begin position="158"/>
        <end position="207"/>
    </location>
</feature>
<reference evidence="4" key="2">
    <citation type="submission" date="2015-01" db="EMBL/GenBank/DDBJ databases">
        <title>Evolutionary Origins and Diversification of the Mycorrhizal Mutualists.</title>
        <authorList>
            <consortium name="DOE Joint Genome Institute"/>
            <consortium name="Mycorrhizal Genomics Consortium"/>
            <person name="Kohler A."/>
            <person name="Kuo A."/>
            <person name="Nagy L.G."/>
            <person name="Floudas D."/>
            <person name="Copeland A."/>
            <person name="Barry K.W."/>
            <person name="Cichocki N."/>
            <person name="Veneault-Fourrey C."/>
            <person name="LaButti K."/>
            <person name="Lindquist E.A."/>
            <person name="Lipzen A."/>
            <person name="Lundell T."/>
            <person name="Morin E."/>
            <person name="Murat C."/>
            <person name="Riley R."/>
            <person name="Ohm R."/>
            <person name="Sun H."/>
            <person name="Tunlid A."/>
            <person name="Henrissat B."/>
            <person name="Grigoriev I.V."/>
            <person name="Hibbett D.S."/>
            <person name="Martin F."/>
        </authorList>
    </citation>
    <scope>NUCLEOTIDE SEQUENCE [LARGE SCALE GENOMIC DNA]</scope>
    <source>
        <strain evidence="4">MAFF 305830</strain>
    </source>
</reference>
<feature type="region of interest" description="Disordered" evidence="1">
    <location>
        <begin position="755"/>
        <end position="883"/>
    </location>
</feature>
<dbReference type="GO" id="GO:0046856">
    <property type="term" value="P:phosphatidylinositol dephosphorylation"/>
    <property type="evidence" value="ECO:0007669"/>
    <property type="project" value="InterPro"/>
</dbReference>
<feature type="compositionally biased region" description="Basic and acidic residues" evidence="1">
    <location>
        <begin position="479"/>
        <end position="491"/>
    </location>
</feature>
<dbReference type="OrthoDB" id="405996at2759"/>
<gene>
    <name evidence="3" type="ORF">M408DRAFT_329976</name>
</gene>
<dbReference type="InterPro" id="IPR046985">
    <property type="entry name" value="IP5"/>
</dbReference>
<feature type="region of interest" description="Disordered" evidence="1">
    <location>
        <begin position="563"/>
        <end position="669"/>
    </location>
</feature>
<feature type="compositionally biased region" description="Gly residues" evidence="1">
    <location>
        <begin position="860"/>
        <end position="877"/>
    </location>
</feature>
<feature type="region of interest" description="Disordered" evidence="1">
    <location>
        <begin position="914"/>
        <end position="948"/>
    </location>
</feature>
<keyword evidence="4" id="KW-1185">Reference proteome</keyword>
<protein>
    <recommendedName>
        <fullName evidence="2">Inositol polyphosphate-related phosphatase domain-containing protein</fullName>
    </recommendedName>
</protein>
<feature type="compositionally biased region" description="Low complexity" evidence="1">
    <location>
        <begin position="925"/>
        <end position="934"/>
    </location>
</feature>
<feature type="region of interest" description="Disordered" evidence="1">
    <location>
        <begin position="467"/>
        <end position="538"/>
    </location>
</feature>
<proteinExistence type="predicted"/>
<dbReference type="EMBL" id="KN824298">
    <property type="protein sequence ID" value="KIM27535.1"/>
    <property type="molecule type" value="Genomic_DNA"/>
</dbReference>
<evidence type="ECO:0000259" key="2">
    <source>
        <dbReference type="SMART" id="SM00128"/>
    </source>
</evidence>
<dbReference type="SMART" id="SM00128">
    <property type="entry name" value="IPPc"/>
    <property type="match status" value="1"/>
</dbReference>
<feature type="compositionally biased region" description="Basic and acidic residues" evidence="1">
    <location>
        <begin position="158"/>
        <end position="184"/>
    </location>
</feature>
<dbReference type="InterPro" id="IPR036691">
    <property type="entry name" value="Endo/exonu/phosph_ase_sf"/>
</dbReference>
<name>A0A0C3ASK4_SERVB</name>
<dbReference type="Pfam" id="PF22669">
    <property type="entry name" value="Exo_endo_phos2"/>
    <property type="match status" value="2"/>
</dbReference>
<dbReference type="SUPFAM" id="SSF56219">
    <property type="entry name" value="DNase I-like"/>
    <property type="match status" value="1"/>
</dbReference>
<dbReference type="AlphaFoldDB" id="A0A0C3ASK4"/>
<evidence type="ECO:0000313" key="4">
    <source>
        <dbReference type="Proteomes" id="UP000054097"/>
    </source>
</evidence>
<dbReference type="InterPro" id="IPR000300">
    <property type="entry name" value="IPPc"/>
</dbReference>
<dbReference type="PANTHER" id="PTHR11200">
    <property type="entry name" value="INOSITOL 5-PHOSPHATASE"/>
    <property type="match status" value="1"/>
</dbReference>
<evidence type="ECO:0000256" key="1">
    <source>
        <dbReference type="SAM" id="MobiDB-lite"/>
    </source>
</evidence>
<feature type="compositionally biased region" description="Polar residues" evidence="1">
    <location>
        <begin position="785"/>
        <end position="798"/>
    </location>
</feature>
<sequence>MSTNNAETNKGSFPRRALKLHKPVLSLDHITNSRTPKSSGQTSIFARFQARLLPHASTPSPLPTASVQPEKVPQPKYLKIRLITWNMNESLPKGDLSALLGSVPPYQVDASSIVDLNIPGLSLDTGHPYHLVLVAGQECPTLMGLPLGLGGGLKWDKEEEEKRYKKEKEDLKKKKEKGKEEPLKPEPSPAITPGTRTPSKHNPHHTTGWSAILEDYFSRGIGSIPGVTPGVVLPSGNTSLSSLLKSPNKGPSPASANLQGMANKDAPWNLPPDSGEVPKTGPYELLTKERMMGIYLALYVHRDVRPLVEGYSQTSVAAGLIGGRLGNKGAVAISLKLDGTTFLFLGAHLAAHEDKAALRLANMTKIKAELVIDDFLPADDERKMAEDPTDRFDHTFLCGDLNFRLDVTRLHAEWLISHKNYAQALEFDQLRKVMNGLGTHVFTGFKEAPINFAPTFKYDVLQTLRGSKGKRRGKKSRRALSEVEEHERGEMDGGSLAPEDAMRDAESMVSDTTYGSRQEGENGSSSSSDSESDDKDSSFVDVAKVAAKTAKKRWYNAFKLASGTNQNPTILPPSTLPSRTSLGQSPSSAKQLEGAKDSPNVAKEGILGRGGSSRSRKSPVSALERDDTIMPALLSARAASSMDVPRRPTSTDMSAGPGALTRSVTTKSGVGSKITLKDAGEEALDVEDVGVYDTSSKKRVPSWCDRILFKTTIVIPPSPIKEEFTTPLPIEELPQVASPHRRGTPLMDTFIQAFKPKSHSGSAPSSATTISVNSRKADSRKQSAAGLSSKKSSTSQANGGPVALTSPVQGETDSPVALLSSSPATSDQLPTGAETNKDVAGAGQQAARRVTSPNIVLRTGSGGVGAGGSSSGPGTGGSVQLMPNTKRRRSLSATLPRSNNEPVELVGRAIPASASMPPPEYADPAATTTVASSSKAEVHGPGPVPESGGAKAIRRILSFLPGSFGSGQTTPAAGAANAVTPGTGQVIFVDGPPPKVWKRGEVQCLEYATLSDREMRRLEGRSDHRPVIGHFAVYL</sequence>
<dbReference type="STRING" id="933852.A0A0C3ASK4"/>
<organism evidence="3 4">
    <name type="scientific">Serendipita vermifera MAFF 305830</name>
    <dbReference type="NCBI Taxonomy" id="933852"/>
    <lineage>
        <taxon>Eukaryota</taxon>
        <taxon>Fungi</taxon>
        <taxon>Dikarya</taxon>
        <taxon>Basidiomycota</taxon>
        <taxon>Agaricomycotina</taxon>
        <taxon>Agaricomycetes</taxon>
        <taxon>Sebacinales</taxon>
        <taxon>Serendipitaceae</taxon>
        <taxon>Serendipita</taxon>
    </lineage>
</organism>
<feature type="compositionally biased region" description="Polar residues" evidence="1">
    <location>
        <begin position="819"/>
        <end position="829"/>
    </location>
</feature>
<accession>A0A0C3ASK4</accession>
<feature type="compositionally biased region" description="Basic residues" evidence="1">
    <location>
        <begin position="467"/>
        <end position="478"/>
    </location>
</feature>
<dbReference type="HOGENOM" id="CLU_005289_1_0_1"/>